<dbReference type="InterPro" id="IPR036396">
    <property type="entry name" value="Cyt_P450_sf"/>
</dbReference>
<sequence length="413" mass="45058">MPTPDDVRTTSIADAAAYRQGPPLAEFARLRSQAPVAWVPEPTRRLRSGSGFVEHTGTGFWAVTRHETVVAASRQPTLFSSAARGAFLSDPKSWADLERSRQLLIGMDPPEHGVLRRRIVSAMPTRAALAQSIHDHAASLVSAFVAEGGGDVVADVAAELPLLVLADLLGVPSQDRHLFFEWSNNLVGFDDPDIGGNDVTTFTRTIAEAFGYARRLANDRRRSPRDDFVSALVTGPEPLDESAFCHAWLLMVVAGNETTRHLISGGIDLLLEHPRLAERFVAGADVSKAVDEMLRWVTPIMQFRRTATADTELEGQPIAEGDKVILYYIAANHDETVFDSPEVPDLARDPNPHLSFGVGPHFCLGGHLARQEAVELFTALRPHVARLRRAGSGSRLASNFMNGFKELPVTLGR</sequence>
<dbReference type="HOGENOM" id="CLU_033716_0_0_11"/>
<dbReference type="Gene3D" id="1.10.630.10">
    <property type="entry name" value="Cytochrome P450"/>
    <property type="match status" value="1"/>
</dbReference>
<name>H5XHL8_9PSEU</name>
<keyword evidence="2" id="KW-0503">Monooxygenase</keyword>
<organism evidence="3 4">
    <name type="scientific">Saccharomonospora cyanea NA-134</name>
    <dbReference type="NCBI Taxonomy" id="882082"/>
    <lineage>
        <taxon>Bacteria</taxon>
        <taxon>Bacillati</taxon>
        <taxon>Actinomycetota</taxon>
        <taxon>Actinomycetes</taxon>
        <taxon>Pseudonocardiales</taxon>
        <taxon>Pseudonocardiaceae</taxon>
        <taxon>Saccharomonospora</taxon>
    </lineage>
</organism>
<reference evidence="3 4" key="1">
    <citation type="submission" date="2011-11" db="EMBL/GenBank/DDBJ databases">
        <title>The Noncontiguous Finished sequence of Saccharomonospora cyanea NA-134.</title>
        <authorList>
            <consortium name="US DOE Joint Genome Institute"/>
            <person name="Lucas S."/>
            <person name="Han J."/>
            <person name="Lapidus A."/>
            <person name="Cheng J.-F."/>
            <person name="Goodwin L."/>
            <person name="Pitluck S."/>
            <person name="Peters L."/>
            <person name="Ovchinnikova G."/>
            <person name="Lu M."/>
            <person name="Detter J.C."/>
            <person name="Han C."/>
            <person name="Tapia R."/>
            <person name="Land M."/>
            <person name="Hauser L."/>
            <person name="Kyrpides N."/>
            <person name="Ivanova N."/>
            <person name="Pagani I."/>
            <person name="Brambilla E.-M."/>
            <person name="Klenk H.-P."/>
            <person name="Woyke T."/>
        </authorList>
    </citation>
    <scope>NUCLEOTIDE SEQUENCE [LARGE SCALE GENOMIC DNA]</scope>
    <source>
        <strain evidence="3 4">NA-134</strain>
    </source>
</reference>
<dbReference type="PANTHER" id="PTHR46696">
    <property type="entry name" value="P450, PUTATIVE (EUROFUNG)-RELATED"/>
    <property type="match status" value="1"/>
</dbReference>
<keyword evidence="4" id="KW-1185">Reference proteome</keyword>
<dbReference type="GO" id="GO:0006707">
    <property type="term" value="P:cholesterol catabolic process"/>
    <property type="evidence" value="ECO:0007669"/>
    <property type="project" value="TreeGrafter"/>
</dbReference>
<dbReference type="GO" id="GO:0005506">
    <property type="term" value="F:iron ion binding"/>
    <property type="evidence" value="ECO:0007669"/>
    <property type="project" value="InterPro"/>
</dbReference>
<accession>H5XHL8</accession>
<protein>
    <submittedName>
        <fullName evidence="3">Cytochrome P450</fullName>
    </submittedName>
</protein>
<dbReference type="OrthoDB" id="502624at2"/>
<evidence type="ECO:0000256" key="1">
    <source>
        <dbReference type="ARBA" id="ARBA00010617"/>
    </source>
</evidence>
<dbReference type="eggNOG" id="COG2124">
    <property type="taxonomic scope" value="Bacteria"/>
</dbReference>
<dbReference type="InterPro" id="IPR001128">
    <property type="entry name" value="Cyt_P450"/>
</dbReference>
<evidence type="ECO:0000313" key="3">
    <source>
        <dbReference type="EMBL" id="EHR61698.1"/>
    </source>
</evidence>
<dbReference type="InterPro" id="IPR017972">
    <property type="entry name" value="Cyt_P450_CS"/>
</dbReference>
<dbReference type="PANTHER" id="PTHR46696:SF4">
    <property type="entry name" value="BIOTIN BIOSYNTHESIS CYTOCHROME P450"/>
    <property type="match status" value="1"/>
</dbReference>
<keyword evidence="2" id="KW-0560">Oxidoreductase</keyword>
<dbReference type="CDD" id="cd11033">
    <property type="entry name" value="CYP142-like"/>
    <property type="match status" value="1"/>
</dbReference>
<dbReference type="PRINTS" id="PR00359">
    <property type="entry name" value="BP450"/>
</dbReference>
<keyword evidence="2" id="KW-0349">Heme</keyword>
<dbReference type="GO" id="GO:0008395">
    <property type="term" value="F:steroid hydroxylase activity"/>
    <property type="evidence" value="ECO:0007669"/>
    <property type="project" value="TreeGrafter"/>
</dbReference>
<proteinExistence type="inferred from homology"/>
<dbReference type="EMBL" id="CM001440">
    <property type="protein sequence ID" value="EHR61698.1"/>
    <property type="molecule type" value="Genomic_DNA"/>
</dbReference>
<keyword evidence="2" id="KW-0408">Iron</keyword>
<dbReference type="GO" id="GO:0020037">
    <property type="term" value="F:heme binding"/>
    <property type="evidence" value="ECO:0007669"/>
    <property type="project" value="InterPro"/>
</dbReference>
<comment type="similarity">
    <text evidence="1 2">Belongs to the cytochrome P450 family.</text>
</comment>
<dbReference type="InterPro" id="IPR002397">
    <property type="entry name" value="Cyt_P450_B"/>
</dbReference>
<keyword evidence="2" id="KW-0479">Metal-binding</keyword>
<dbReference type="GO" id="GO:0036199">
    <property type="term" value="F:cholest-4-en-3-one 26-monooxygenase activity"/>
    <property type="evidence" value="ECO:0007669"/>
    <property type="project" value="TreeGrafter"/>
</dbReference>
<evidence type="ECO:0000256" key="2">
    <source>
        <dbReference type="RuleBase" id="RU000461"/>
    </source>
</evidence>
<gene>
    <name evidence="3" type="ORF">SaccyDRAFT_2852</name>
</gene>
<dbReference type="STRING" id="882082.SaccyDRAFT_2852"/>
<dbReference type="SUPFAM" id="SSF48264">
    <property type="entry name" value="Cytochrome P450"/>
    <property type="match status" value="1"/>
</dbReference>
<dbReference type="Proteomes" id="UP000002791">
    <property type="component" value="Chromosome"/>
</dbReference>
<dbReference type="Pfam" id="PF00067">
    <property type="entry name" value="p450"/>
    <property type="match status" value="1"/>
</dbReference>
<dbReference type="PROSITE" id="PS00086">
    <property type="entry name" value="CYTOCHROME_P450"/>
    <property type="match status" value="1"/>
</dbReference>
<evidence type="ECO:0000313" key="4">
    <source>
        <dbReference type="Proteomes" id="UP000002791"/>
    </source>
</evidence>
<dbReference type="AlphaFoldDB" id="H5XHL8"/>
<dbReference type="RefSeq" id="WP_005457020.1">
    <property type="nucleotide sequence ID" value="NZ_CM001440.1"/>
</dbReference>